<keyword evidence="1" id="KW-1133">Transmembrane helix</keyword>
<organism evidence="2 3">
    <name type="scientific">Lentzea indica</name>
    <dbReference type="NCBI Taxonomy" id="2604800"/>
    <lineage>
        <taxon>Bacteria</taxon>
        <taxon>Bacillati</taxon>
        <taxon>Actinomycetota</taxon>
        <taxon>Actinomycetes</taxon>
        <taxon>Pseudonocardiales</taxon>
        <taxon>Pseudonocardiaceae</taxon>
        <taxon>Lentzea</taxon>
    </lineage>
</organism>
<evidence type="ECO:0000256" key="1">
    <source>
        <dbReference type="SAM" id="Phobius"/>
    </source>
</evidence>
<dbReference type="EMBL" id="VSRL01000389">
    <property type="protein sequence ID" value="NKE63640.1"/>
    <property type="molecule type" value="Genomic_DNA"/>
</dbReference>
<keyword evidence="1" id="KW-0472">Membrane</keyword>
<accession>A0ABX1FX68</accession>
<protein>
    <submittedName>
        <fullName evidence="2">Uncharacterized protein</fullName>
    </submittedName>
</protein>
<keyword evidence="1" id="KW-0812">Transmembrane</keyword>
<feature type="transmembrane region" description="Helical" evidence="1">
    <location>
        <begin position="109"/>
        <end position="130"/>
    </location>
</feature>
<feature type="non-terminal residue" evidence="2">
    <location>
        <position position="157"/>
    </location>
</feature>
<reference evidence="2 3" key="1">
    <citation type="submission" date="2019-08" db="EMBL/GenBank/DDBJ databases">
        <title>Lentzea from Indian Himalayas.</title>
        <authorList>
            <person name="Mandal S."/>
            <person name="Mallick Gupta A."/>
            <person name="Maiti P.K."/>
            <person name="Sarkar J."/>
            <person name="Mandal S."/>
        </authorList>
    </citation>
    <scope>NUCLEOTIDE SEQUENCE [LARGE SCALE GENOMIC DNA]</scope>
    <source>
        <strain evidence="2 3">PSKA42</strain>
    </source>
</reference>
<evidence type="ECO:0000313" key="2">
    <source>
        <dbReference type="EMBL" id="NKE63640.1"/>
    </source>
</evidence>
<gene>
    <name evidence="2" type="ORF">FXN61_45750</name>
</gene>
<keyword evidence="3" id="KW-1185">Reference proteome</keyword>
<sequence length="157" mass="15711">MGPAGARADRRAAGGTRSALAIALAASSPDPDTRQGGVLGVSLALLSVVLPWLVAGTVASGLGITVGPVLALLAALALPALPLLARLVRLLRGKRDETRDLTLPSVRRMHVAAGVLSVLAAAAMLIGAVVPQLVLTTGGEAPELASANLLWPAGLAW</sequence>
<evidence type="ECO:0000313" key="3">
    <source>
        <dbReference type="Proteomes" id="UP001515943"/>
    </source>
</evidence>
<feature type="transmembrane region" description="Helical" evidence="1">
    <location>
        <begin position="66"/>
        <end position="88"/>
    </location>
</feature>
<dbReference type="Proteomes" id="UP001515943">
    <property type="component" value="Unassembled WGS sequence"/>
</dbReference>
<feature type="transmembrane region" description="Helical" evidence="1">
    <location>
        <begin position="36"/>
        <end position="54"/>
    </location>
</feature>
<comment type="caution">
    <text evidence="2">The sequence shown here is derived from an EMBL/GenBank/DDBJ whole genome shotgun (WGS) entry which is preliminary data.</text>
</comment>
<proteinExistence type="predicted"/>
<name>A0ABX1FX68_9PSEU</name>